<dbReference type="EMBL" id="BAAAPB010000003">
    <property type="protein sequence ID" value="GAA1967401.1"/>
    <property type="molecule type" value="Genomic_DNA"/>
</dbReference>
<keyword evidence="2" id="KW-1185">Reference proteome</keyword>
<comment type="caution">
    <text evidence="1">The sequence shown here is derived from an EMBL/GenBank/DDBJ whole genome shotgun (WGS) entry which is preliminary data.</text>
</comment>
<organism evidence="1 2">
    <name type="scientific">Nocardioides panacihumi</name>
    <dbReference type="NCBI Taxonomy" id="400774"/>
    <lineage>
        <taxon>Bacteria</taxon>
        <taxon>Bacillati</taxon>
        <taxon>Actinomycetota</taxon>
        <taxon>Actinomycetes</taxon>
        <taxon>Propionibacteriales</taxon>
        <taxon>Nocardioidaceae</taxon>
        <taxon>Nocardioides</taxon>
    </lineage>
</organism>
<dbReference type="Proteomes" id="UP001500571">
    <property type="component" value="Unassembled WGS sequence"/>
</dbReference>
<protein>
    <submittedName>
        <fullName evidence="1">Anti-sigma regulatory factor</fullName>
    </submittedName>
</protein>
<sequence length="118" mass="12295">MLRTATAGLAARLDFTLDDLEDVRMAIGEAAGLVLEAADPGADLTTRFWLRPGELTMTVSTAAESAVAPEPDSFAWTVLTTLAQDATARATPGVFEITLMATSSIGRTEAAPGSRPLT</sequence>
<reference evidence="1 2" key="1">
    <citation type="journal article" date="2019" name="Int. J. Syst. Evol. Microbiol.">
        <title>The Global Catalogue of Microorganisms (GCM) 10K type strain sequencing project: providing services to taxonomists for standard genome sequencing and annotation.</title>
        <authorList>
            <consortium name="The Broad Institute Genomics Platform"/>
            <consortium name="The Broad Institute Genome Sequencing Center for Infectious Disease"/>
            <person name="Wu L."/>
            <person name="Ma J."/>
        </authorList>
    </citation>
    <scope>NUCLEOTIDE SEQUENCE [LARGE SCALE GENOMIC DNA]</scope>
    <source>
        <strain evidence="1 2">JCM 15309</strain>
    </source>
</reference>
<dbReference type="RefSeq" id="WP_344046035.1">
    <property type="nucleotide sequence ID" value="NZ_BAAAPB010000003.1"/>
</dbReference>
<proteinExistence type="predicted"/>
<accession>A0ABN2RDT8</accession>
<gene>
    <name evidence="1" type="ORF">GCM10009798_29670</name>
</gene>
<evidence type="ECO:0000313" key="2">
    <source>
        <dbReference type="Proteomes" id="UP001500571"/>
    </source>
</evidence>
<name>A0ABN2RDT8_9ACTN</name>
<evidence type="ECO:0000313" key="1">
    <source>
        <dbReference type="EMBL" id="GAA1967401.1"/>
    </source>
</evidence>